<dbReference type="Proteomes" id="UP001596266">
    <property type="component" value="Unassembled WGS sequence"/>
</dbReference>
<dbReference type="PANTHER" id="PTHR38839">
    <property type="entry name" value="TRANSCRIPTIONAL REGULATOR WHID-RELATED"/>
    <property type="match status" value="1"/>
</dbReference>
<keyword evidence="6 11" id="KW-0411">Iron-sulfur</keyword>
<keyword evidence="8 11" id="KW-0238">DNA-binding</keyword>
<evidence type="ECO:0000256" key="5">
    <source>
        <dbReference type="ARBA" id="ARBA00023004"/>
    </source>
</evidence>
<organism evidence="13 14">
    <name type="scientific">Luteococcus sanguinis</name>
    <dbReference type="NCBI Taxonomy" id="174038"/>
    <lineage>
        <taxon>Bacteria</taxon>
        <taxon>Bacillati</taxon>
        <taxon>Actinomycetota</taxon>
        <taxon>Actinomycetes</taxon>
        <taxon>Propionibacteriales</taxon>
        <taxon>Propionibacteriaceae</taxon>
        <taxon>Luteococcus</taxon>
    </lineage>
</organism>
<evidence type="ECO:0000256" key="11">
    <source>
        <dbReference type="HAMAP-Rule" id="MF_01479"/>
    </source>
</evidence>
<evidence type="ECO:0000313" key="13">
    <source>
        <dbReference type="EMBL" id="MFC6397783.1"/>
    </source>
</evidence>
<feature type="binding site" evidence="11">
    <location>
        <position position="44"/>
    </location>
    <ligand>
        <name>[4Fe-4S] cluster</name>
        <dbReference type="ChEBI" id="CHEBI:49883"/>
    </ligand>
</feature>
<dbReference type="PROSITE" id="PS51674">
    <property type="entry name" value="4FE4S_WBL"/>
    <property type="match status" value="1"/>
</dbReference>
<reference evidence="14" key="1">
    <citation type="journal article" date="2019" name="Int. J. Syst. Evol. Microbiol.">
        <title>The Global Catalogue of Microorganisms (GCM) 10K type strain sequencing project: providing services to taxonomists for standard genome sequencing and annotation.</title>
        <authorList>
            <consortium name="The Broad Institute Genomics Platform"/>
            <consortium name="The Broad Institute Genome Sequencing Center for Infectious Disease"/>
            <person name="Wu L."/>
            <person name="Ma J."/>
        </authorList>
    </citation>
    <scope>NUCLEOTIDE SEQUENCE [LARGE SCALE GENOMIC DNA]</scope>
    <source>
        <strain evidence="14">CGMCC 1.15277</strain>
    </source>
</reference>
<keyword evidence="14" id="KW-1185">Reference proteome</keyword>
<name>A0ABW1X407_9ACTN</name>
<comment type="caution">
    <text evidence="13">The sequence shown here is derived from an EMBL/GenBank/DDBJ whole genome shotgun (WGS) entry which is preliminary data.</text>
</comment>
<comment type="PTM">
    <text evidence="11">The Fe-S cluster can be nitrosylated by nitric oxide (NO).</text>
</comment>
<feature type="domain" description="4Fe-4S Wbl-type" evidence="12">
    <location>
        <begin position="43"/>
        <end position="100"/>
    </location>
</feature>
<keyword evidence="9 11" id="KW-1015">Disulfide bond</keyword>
<dbReference type="PROSITE" id="PS00354">
    <property type="entry name" value="HMGI_Y"/>
    <property type="match status" value="1"/>
</dbReference>
<dbReference type="EMBL" id="JBHSUA010000023">
    <property type="protein sequence ID" value="MFC6397783.1"/>
    <property type="molecule type" value="Genomic_DNA"/>
</dbReference>
<accession>A0ABW1X407</accession>
<comment type="cofactor">
    <cofactor evidence="11">
        <name>[4Fe-4S] cluster</name>
        <dbReference type="ChEBI" id="CHEBI:49883"/>
    </cofactor>
    <text evidence="11">Binds 1 [4Fe-4S] cluster per subunit. Following nitrosylation of the [4Fe-4S] cluster binds 1 [4Fe-8(NO)] cluster per subunit.</text>
</comment>
<evidence type="ECO:0000259" key="12">
    <source>
        <dbReference type="PROSITE" id="PS51674"/>
    </source>
</evidence>
<dbReference type="Pfam" id="PF02467">
    <property type="entry name" value="Whib"/>
    <property type="match status" value="1"/>
</dbReference>
<keyword evidence="4 11" id="KW-0479">Metal-binding</keyword>
<evidence type="ECO:0000256" key="7">
    <source>
        <dbReference type="ARBA" id="ARBA00023015"/>
    </source>
</evidence>
<keyword evidence="11" id="KW-0963">Cytoplasm</keyword>
<comment type="function">
    <text evidence="11">Acts as a transcriptional regulator. Probably redox-responsive. The apo- but not holo-form probably binds DNA.</text>
</comment>
<keyword evidence="5 11" id="KW-0408">Iron</keyword>
<keyword evidence="10 11" id="KW-0804">Transcription</keyword>
<dbReference type="InterPro" id="IPR000637">
    <property type="entry name" value="HMGI/Y_DNA-bd_CS"/>
</dbReference>
<sequence length="121" mass="13439">MTTALRETPFQTSTARGSDRVMDDVRGLEQLTWPAVASSEQAACLEADPELFFAEMPADLELAKRVCVECPLREPCLVGALDRREPHGVWGGEIFAEGQVIARKRPRGRPRKHPSPEWLAA</sequence>
<comment type="subcellular location">
    <subcellularLocation>
        <location evidence="1 11">Cytoplasm</location>
    </subcellularLocation>
</comment>
<comment type="PTM">
    <text evidence="11">Upon Fe-S cluster removal intramolecular disulfide bonds are formed.</text>
</comment>
<protein>
    <recommendedName>
        <fullName evidence="11">Transcriptional regulator WhiB</fullName>
    </recommendedName>
</protein>
<dbReference type="InterPro" id="IPR034768">
    <property type="entry name" value="4FE4S_WBL"/>
</dbReference>
<evidence type="ECO:0000256" key="10">
    <source>
        <dbReference type="ARBA" id="ARBA00023163"/>
    </source>
</evidence>
<gene>
    <name evidence="11" type="primary">whiB</name>
    <name evidence="13" type="ORF">ACFP57_12435</name>
</gene>
<evidence type="ECO:0000256" key="2">
    <source>
        <dbReference type="ARBA" id="ARBA00006597"/>
    </source>
</evidence>
<comment type="similarity">
    <text evidence="2 11">Belongs to the WhiB family.</text>
</comment>
<feature type="binding site" evidence="11">
    <location>
        <position position="70"/>
    </location>
    <ligand>
        <name>[4Fe-4S] cluster</name>
        <dbReference type="ChEBI" id="CHEBI:49883"/>
    </ligand>
</feature>
<dbReference type="RefSeq" id="WP_343886732.1">
    <property type="nucleotide sequence ID" value="NZ_BAAAKI010000023.1"/>
</dbReference>
<evidence type="ECO:0000256" key="8">
    <source>
        <dbReference type="ARBA" id="ARBA00023125"/>
    </source>
</evidence>
<evidence type="ECO:0000256" key="1">
    <source>
        <dbReference type="ARBA" id="ARBA00004496"/>
    </source>
</evidence>
<dbReference type="InterPro" id="IPR003482">
    <property type="entry name" value="Whib"/>
</dbReference>
<evidence type="ECO:0000313" key="14">
    <source>
        <dbReference type="Proteomes" id="UP001596266"/>
    </source>
</evidence>
<evidence type="ECO:0000256" key="4">
    <source>
        <dbReference type="ARBA" id="ARBA00022723"/>
    </source>
</evidence>
<evidence type="ECO:0000256" key="3">
    <source>
        <dbReference type="ARBA" id="ARBA00022485"/>
    </source>
</evidence>
<evidence type="ECO:0000256" key="9">
    <source>
        <dbReference type="ARBA" id="ARBA00023157"/>
    </source>
</evidence>
<dbReference type="HAMAP" id="MF_01479">
    <property type="entry name" value="WhiB"/>
    <property type="match status" value="1"/>
</dbReference>
<feature type="binding site" evidence="11">
    <location>
        <position position="76"/>
    </location>
    <ligand>
        <name>[4Fe-4S] cluster</name>
        <dbReference type="ChEBI" id="CHEBI:49883"/>
    </ligand>
</feature>
<keyword evidence="7 11" id="KW-0805">Transcription regulation</keyword>
<proteinExistence type="inferred from homology"/>
<evidence type="ECO:0000256" key="6">
    <source>
        <dbReference type="ARBA" id="ARBA00023014"/>
    </source>
</evidence>
<keyword evidence="3 11" id="KW-0004">4Fe-4S</keyword>
<dbReference type="PANTHER" id="PTHR38839:SF2">
    <property type="entry name" value="TRANSCRIPTIONAL REGULATOR WHIB7-RELATED"/>
    <property type="match status" value="1"/>
</dbReference>
<feature type="binding site" evidence="11">
    <location>
        <position position="67"/>
    </location>
    <ligand>
        <name>[4Fe-4S] cluster</name>
        <dbReference type="ChEBI" id="CHEBI:49883"/>
    </ligand>
</feature>